<keyword evidence="1" id="KW-0240">DNA-directed RNA polymerase</keyword>
<accession>A0A6C0JB43</accession>
<reference evidence="5" key="1">
    <citation type="journal article" date="2020" name="Nature">
        <title>Giant virus diversity and host interactions through global metagenomics.</title>
        <authorList>
            <person name="Schulz F."/>
            <person name="Roux S."/>
            <person name="Paez-Espino D."/>
            <person name="Jungbluth S."/>
            <person name="Walsh D.A."/>
            <person name="Denef V.J."/>
            <person name="McMahon K.D."/>
            <person name="Konstantinidis K.T."/>
            <person name="Eloe-Fadrosh E.A."/>
            <person name="Kyrpides N.C."/>
            <person name="Woyke T."/>
        </authorList>
    </citation>
    <scope>NUCLEOTIDE SEQUENCE</scope>
    <source>
        <strain evidence="5">GVMAG-M-3300025890-48</strain>
    </source>
</reference>
<evidence type="ECO:0000256" key="4">
    <source>
        <dbReference type="ARBA" id="ARBA00023163"/>
    </source>
</evidence>
<dbReference type="GO" id="GO:0005666">
    <property type="term" value="C:RNA polymerase III complex"/>
    <property type="evidence" value="ECO:0007669"/>
    <property type="project" value="TreeGrafter"/>
</dbReference>
<dbReference type="EMBL" id="MN740367">
    <property type="protein sequence ID" value="QHU02869.1"/>
    <property type="molecule type" value="Genomic_DNA"/>
</dbReference>
<dbReference type="GO" id="GO:0042797">
    <property type="term" value="P:tRNA transcription by RNA polymerase III"/>
    <property type="evidence" value="ECO:0007669"/>
    <property type="project" value="TreeGrafter"/>
</dbReference>
<dbReference type="InterPro" id="IPR023580">
    <property type="entry name" value="RNA_pol_su_RPB10"/>
</dbReference>
<dbReference type="GO" id="GO:0005665">
    <property type="term" value="C:RNA polymerase II, core complex"/>
    <property type="evidence" value="ECO:0007669"/>
    <property type="project" value="TreeGrafter"/>
</dbReference>
<proteinExistence type="predicted"/>
<dbReference type="GO" id="GO:0006360">
    <property type="term" value="P:transcription by RNA polymerase I"/>
    <property type="evidence" value="ECO:0007669"/>
    <property type="project" value="TreeGrafter"/>
</dbReference>
<evidence type="ECO:0000313" key="5">
    <source>
        <dbReference type="EMBL" id="QHU02869.1"/>
    </source>
</evidence>
<evidence type="ECO:0008006" key="6">
    <source>
        <dbReference type="Google" id="ProtNLM"/>
    </source>
</evidence>
<dbReference type="PANTHER" id="PTHR23431:SF3">
    <property type="entry name" value="DNA-DIRECTED RNA POLYMERASES I, II, AND III SUBUNIT RPABC5"/>
    <property type="match status" value="1"/>
</dbReference>
<evidence type="ECO:0000256" key="3">
    <source>
        <dbReference type="ARBA" id="ARBA00022833"/>
    </source>
</evidence>
<dbReference type="AlphaFoldDB" id="A0A6C0JB43"/>
<sequence>MIIPVKCFTCGKVLGNKYRFYQREVRKMKNEKNMDASSIVYLTADNTEKTAEGQVMDILNLTRPCCRRHMLTHVDIE</sequence>
<dbReference type="GO" id="GO:0003899">
    <property type="term" value="F:DNA-directed RNA polymerase activity"/>
    <property type="evidence" value="ECO:0007669"/>
    <property type="project" value="InterPro"/>
</dbReference>
<keyword evidence="4" id="KW-0804">Transcription</keyword>
<protein>
    <recommendedName>
        <fullName evidence="6">DNA-directed RNA polymerase subunit N</fullName>
    </recommendedName>
</protein>
<name>A0A6C0JB43_9ZZZZ</name>
<dbReference type="GO" id="GO:0008270">
    <property type="term" value="F:zinc ion binding"/>
    <property type="evidence" value="ECO:0007669"/>
    <property type="project" value="InterPro"/>
</dbReference>
<keyword evidence="2" id="KW-0479">Metal-binding</keyword>
<dbReference type="GO" id="GO:0005736">
    <property type="term" value="C:RNA polymerase I complex"/>
    <property type="evidence" value="ECO:0007669"/>
    <property type="project" value="TreeGrafter"/>
</dbReference>
<dbReference type="PANTHER" id="PTHR23431">
    <property type="entry name" value="DNA-DIRECTED RNA POLYMERASES I, II, AND III SUBUNIT RPABC5 FAMILY MEMBER"/>
    <property type="match status" value="1"/>
</dbReference>
<keyword evidence="3" id="KW-0862">Zinc</keyword>
<dbReference type="InterPro" id="IPR020789">
    <property type="entry name" value="RNA_pol_suN_Zn-BS"/>
</dbReference>
<dbReference type="PROSITE" id="PS01112">
    <property type="entry name" value="RNA_POL_N_8KD"/>
    <property type="match status" value="1"/>
</dbReference>
<dbReference type="GO" id="GO:0003677">
    <property type="term" value="F:DNA binding"/>
    <property type="evidence" value="ECO:0007669"/>
    <property type="project" value="InterPro"/>
</dbReference>
<organism evidence="5">
    <name type="scientific">viral metagenome</name>
    <dbReference type="NCBI Taxonomy" id="1070528"/>
    <lineage>
        <taxon>unclassified sequences</taxon>
        <taxon>metagenomes</taxon>
        <taxon>organismal metagenomes</taxon>
    </lineage>
</organism>
<dbReference type="GO" id="GO:0006366">
    <property type="term" value="P:transcription by RNA polymerase II"/>
    <property type="evidence" value="ECO:0007669"/>
    <property type="project" value="TreeGrafter"/>
</dbReference>
<dbReference type="SUPFAM" id="SSF46924">
    <property type="entry name" value="RNA polymerase subunit RPB10"/>
    <property type="match status" value="1"/>
</dbReference>
<dbReference type="Pfam" id="PF01194">
    <property type="entry name" value="RNA_pol_N"/>
    <property type="match status" value="1"/>
</dbReference>
<dbReference type="Gene3D" id="1.10.10.60">
    <property type="entry name" value="Homeodomain-like"/>
    <property type="match status" value="1"/>
</dbReference>
<evidence type="ECO:0000256" key="2">
    <source>
        <dbReference type="ARBA" id="ARBA00022723"/>
    </source>
</evidence>
<evidence type="ECO:0000256" key="1">
    <source>
        <dbReference type="ARBA" id="ARBA00022478"/>
    </source>
</evidence>
<dbReference type="InterPro" id="IPR000268">
    <property type="entry name" value="RPABC5/Rpb10"/>
</dbReference>